<sequence length="318" mass="35025">MTLGGILRIPLFYRERMKDMTEVYIFSGFLGSGKTSLLTHAIRQAKEEGLKPGVIMNELGQLAFDSAAVDGDVPLREILDGCICCTGAEKTEAQVQTLLHEGVDIIFIETTGAAHPVEALDSIHSPLFGDALDIRGIVTIADGRRWLGRESMSPQVRMLFLEQIRHASVILLNKTDLMTDAERSKAVSELQAINQGALLLETVNGKAPLGYLRKMSVPRSRGPVQQTAIGKQLPISSRLVSIDEPVEREAFEAWVKSLPDSIYRMKGYVKLEGHRYPTLFQYAYGMVQWIPESMNMPCNLVIIGENPGAVTVPGNTDV</sequence>
<dbReference type="PANTHER" id="PTHR13748:SF62">
    <property type="entry name" value="COBW DOMAIN-CONTAINING PROTEIN"/>
    <property type="match status" value="1"/>
</dbReference>
<keyword evidence="8" id="KW-1185">Reference proteome</keyword>
<dbReference type="InterPro" id="IPR027417">
    <property type="entry name" value="P-loop_NTPase"/>
</dbReference>
<protein>
    <submittedName>
        <fullName evidence="7">GTPase, G3E family</fullName>
    </submittedName>
</protein>
<dbReference type="AlphaFoldDB" id="A0A1U7PJ80"/>
<dbReference type="InterPro" id="IPR036627">
    <property type="entry name" value="CobW-likC_sf"/>
</dbReference>
<dbReference type="CDD" id="cd03112">
    <property type="entry name" value="CobW-like"/>
    <property type="match status" value="1"/>
</dbReference>
<reference evidence="8" key="1">
    <citation type="submission" date="2017-01" db="EMBL/GenBank/DDBJ databases">
        <authorList>
            <person name="Varghese N."/>
            <person name="Submissions S."/>
        </authorList>
    </citation>
    <scope>NUCLEOTIDE SEQUENCE [LARGE SCALE GENOMIC DNA]</scope>
    <source>
        <strain evidence="8">MNA4</strain>
    </source>
</reference>
<evidence type="ECO:0000256" key="5">
    <source>
        <dbReference type="ARBA" id="ARBA00049117"/>
    </source>
</evidence>
<evidence type="ECO:0000256" key="2">
    <source>
        <dbReference type="ARBA" id="ARBA00022801"/>
    </source>
</evidence>
<dbReference type="SMART" id="SM00833">
    <property type="entry name" value="CobW_C"/>
    <property type="match status" value="1"/>
</dbReference>
<evidence type="ECO:0000256" key="3">
    <source>
        <dbReference type="ARBA" id="ARBA00023186"/>
    </source>
</evidence>
<dbReference type="Pfam" id="PF02492">
    <property type="entry name" value="cobW"/>
    <property type="match status" value="1"/>
</dbReference>
<dbReference type="PANTHER" id="PTHR13748">
    <property type="entry name" value="COBW-RELATED"/>
    <property type="match status" value="1"/>
</dbReference>
<evidence type="ECO:0000256" key="1">
    <source>
        <dbReference type="ARBA" id="ARBA00022741"/>
    </source>
</evidence>
<dbReference type="InterPro" id="IPR003495">
    <property type="entry name" value="CobW/HypB/UreG_nucleotide-bd"/>
</dbReference>
<feature type="domain" description="CobW C-terminal" evidence="6">
    <location>
        <begin position="235"/>
        <end position="311"/>
    </location>
</feature>
<dbReference type="Pfam" id="PF07683">
    <property type="entry name" value="CobW_C"/>
    <property type="match status" value="1"/>
</dbReference>
<dbReference type="SUPFAM" id="SSF52540">
    <property type="entry name" value="P-loop containing nucleoside triphosphate hydrolases"/>
    <property type="match status" value="1"/>
</dbReference>
<dbReference type="GO" id="GO:0016787">
    <property type="term" value="F:hydrolase activity"/>
    <property type="evidence" value="ECO:0007669"/>
    <property type="project" value="UniProtKB-KW"/>
</dbReference>
<comment type="catalytic activity">
    <reaction evidence="5">
        <text>GTP + H2O = GDP + phosphate + H(+)</text>
        <dbReference type="Rhea" id="RHEA:19669"/>
        <dbReference type="ChEBI" id="CHEBI:15377"/>
        <dbReference type="ChEBI" id="CHEBI:15378"/>
        <dbReference type="ChEBI" id="CHEBI:37565"/>
        <dbReference type="ChEBI" id="CHEBI:43474"/>
        <dbReference type="ChEBI" id="CHEBI:58189"/>
    </reaction>
    <physiologicalReaction direction="left-to-right" evidence="5">
        <dbReference type="Rhea" id="RHEA:19670"/>
    </physiologicalReaction>
</comment>
<evidence type="ECO:0000313" key="8">
    <source>
        <dbReference type="Proteomes" id="UP000187550"/>
    </source>
</evidence>
<dbReference type="Proteomes" id="UP000187550">
    <property type="component" value="Unassembled WGS sequence"/>
</dbReference>
<dbReference type="Gene3D" id="3.40.50.300">
    <property type="entry name" value="P-loop containing nucleotide triphosphate hydrolases"/>
    <property type="match status" value="1"/>
</dbReference>
<name>A0A1U7PJ80_9BACI</name>
<dbReference type="Gene3D" id="3.30.1220.10">
    <property type="entry name" value="CobW-like, C-terminal domain"/>
    <property type="match status" value="1"/>
</dbReference>
<accession>A0A1U7PJ80</accession>
<gene>
    <name evidence="7" type="ORF">SAMN05428946_1335</name>
</gene>
<evidence type="ECO:0000256" key="4">
    <source>
        <dbReference type="ARBA" id="ARBA00034320"/>
    </source>
</evidence>
<evidence type="ECO:0000259" key="6">
    <source>
        <dbReference type="SMART" id="SM00833"/>
    </source>
</evidence>
<dbReference type="STRING" id="550447.SAMN05428946_1335"/>
<dbReference type="InterPro" id="IPR051316">
    <property type="entry name" value="Zinc-reg_GTPase_activator"/>
</dbReference>
<keyword evidence="3" id="KW-0143">Chaperone</keyword>
<evidence type="ECO:0000313" key="7">
    <source>
        <dbReference type="EMBL" id="SIT80647.1"/>
    </source>
</evidence>
<keyword evidence="2" id="KW-0378">Hydrolase</keyword>
<dbReference type="GO" id="GO:0005737">
    <property type="term" value="C:cytoplasm"/>
    <property type="evidence" value="ECO:0007669"/>
    <property type="project" value="TreeGrafter"/>
</dbReference>
<dbReference type="InterPro" id="IPR011629">
    <property type="entry name" value="CobW-like_C"/>
</dbReference>
<proteinExistence type="inferred from homology"/>
<dbReference type="EMBL" id="FTPL01000002">
    <property type="protein sequence ID" value="SIT80647.1"/>
    <property type="molecule type" value="Genomic_DNA"/>
</dbReference>
<keyword evidence="1" id="KW-0547">Nucleotide-binding</keyword>
<organism evidence="7 8">
    <name type="scientific">Edaphobacillus lindanitolerans</name>
    <dbReference type="NCBI Taxonomy" id="550447"/>
    <lineage>
        <taxon>Bacteria</taxon>
        <taxon>Bacillati</taxon>
        <taxon>Bacillota</taxon>
        <taxon>Bacilli</taxon>
        <taxon>Bacillales</taxon>
        <taxon>Bacillaceae</taxon>
        <taxon>Edaphobacillus</taxon>
    </lineage>
</organism>
<comment type="similarity">
    <text evidence="4">Belongs to the SIMIBI class G3E GTPase family. ZNG1 subfamily.</text>
</comment>
<dbReference type="GO" id="GO:0000166">
    <property type="term" value="F:nucleotide binding"/>
    <property type="evidence" value="ECO:0007669"/>
    <property type="project" value="UniProtKB-KW"/>
</dbReference>